<evidence type="ECO:0000259" key="8">
    <source>
        <dbReference type="PROSITE" id="PS51873"/>
    </source>
</evidence>
<gene>
    <name evidence="9" type="ORF">Esi_0187_0030</name>
</gene>
<dbReference type="GO" id="GO:0004842">
    <property type="term" value="F:ubiquitin-protein transferase activity"/>
    <property type="evidence" value="ECO:0007669"/>
    <property type="project" value="InterPro"/>
</dbReference>
<keyword evidence="4" id="KW-0863">Zinc-finger</keyword>
<evidence type="ECO:0000256" key="1">
    <source>
        <dbReference type="ARBA" id="ARBA00022679"/>
    </source>
</evidence>
<dbReference type="InterPro" id="IPR041170">
    <property type="entry name" value="Znf-RING_14"/>
</dbReference>
<keyword evidence="1" id="KW-0808">Transferase</keyword>
<dbReference type="AlphaFoldDB" id="D7FP82"/>
<evidence type="ECO:0000313" key="9">
    <source>
        <dbReference type="EMBL" id="CBJ30343.1"/>
    </source>
</evidence>
<sequence>MANSWINRTPSGLPLCPTCNKELGFCPHSPTLREGARAGDKEETGAAHSAHTGSGEAVPDTGAVPLALRINEAGQSHESASPEERPKHGTKRRPSTALQGKGKQRRVLVQSKGTPALSAPDEEDGVRIRRNPPRSTRTREEECKTRPKKRASLASSGDGGGGSGATNDAAVDEKTRLLRFPGFEANGTGQQCISCYEVAPIMVNFACEGRREQEAEKARAAAERQQGSSRESTGAGAEAVNTAVASRLGMDVPHVMCVDCFCVYVESRVSERMLVTSRDFDGYTVGCPMGCADSFIDPSCFEEVMGAEFMVKYRRFAAIHLASHLRVVWCPGCHCGVVPSAAAAAAAGARRSSVNPLPNLQQEQMGAARSGVSSLWGVWGGGRGAARSGAERQEEEGGDGTAARPRGSFCIGCPGCQASLCMLCRELHAPGVSCADAAAGAAVAEEKNDEEGGSCGGGGGGEGSGAARRASTGSQKDEEELDDSPTKRCPGCHVPIFKDGGCNHMKCSRCHFEFCWLHLTEWVEGGECQRGHWSSNPALNRAYNAQRMARERQRCTIS</sequence>
<feature type="domain" description="RING-type" evidence="8">
    <location>
        <begin position="229"/>
        <end position="539"/>
    </location>
</feature>
<dbReference type="PANTHER" id="PTHR11685">
    <property type="entry name" value="RBR FAMILY RING FINGER AND IBR DOMAIN-CONTAINING"/>
    <property type="match status" value="1"/>
</dbReference>
<accession>D7FP82</accession>
<protein>
    <recommendedName>
        <fullName evidence="8">RING-type domain-containing protein</fullName>
    </recommendedName>
</protein>
<keyword evidence="6" id="KW-0862">Zinc</keyword>
<keyword evidence="2" id="KW-0479">Metal-binding</keyword>
<evidence type="ECO:0000256" key="5">
    <source>
        <dbReference type="ARBA" id="ARBA00022786"/>
    </source>
</evidence>
<feature type="compositionally biased region" description="Low complexity" evidence="7">
    <location>
        <begin position="465"/>
        <end position="474"/>
    </location>
</feature>
<dbReference type="eggNOG" id="KOG0006">
    <property type="taxonomic scope" value="Eukaryota"/>
</dbReference>
<evidence type="ECO:0000256" key="3">
    <source>
        <dbReference type="ARBA" id="ARBA00022737"/>
    </source>
</evidence>
<keyword evidence="10" id="KW-1185">Reference proteome</keyword>
<keyword evidence="5" id="KW-0833">Ubl conjugation pathway</keyword>
<dbReference type="GO" id="GO:0016567">
    <property type="term" value="P:protein ubiquitination"/>
    <property type="evidence" value="ECO:0007669"/>
    <property type="project" value="InterPro"/>
</dbReference>
<evidence type="ECO:0000256" key="7">
    <source>
        <dbReference type="SAM" id="MobiDB-lite"/>
    </source>
</evidence>
<reference evidence="9 10" key="1">
    <citation type="journal article" date="2010" name="Nature">
        <title>The Ectocarpus genome and the independent evolution of multicellularity in brown algae.</title>
        <authorList>
            <person name="Cock J.M."/>
            <person name="Sterck L."/>
            <person name="Rouze P."/>
            <person name="Scornet D."/>
            <person name="Allen A.E."/>
            <person name="Amoutzias G."/>
            <person name="Anthouard V."/>
            <person name="Artiguenave F."/>
            <person name="Aury J.M."/>
            <person name="Badger J.H."/>
            <person name="Beszteri B."/>
            <person name="Billiau K."/>
            <person name="Bonnet E."/>
            <person name="Bothwell J.H."/>
            <person name="Bowler C."/>
            <person name="Boyen C."/>
            <person name="Brownlee C."/>
            <person name="Carrano C.J."/>
            <person name="Charrier B."/>
            <person name="Cho G.Y."/>
            <person name="Coelho S.M."/>
            <person name="Collen J."/>
            <person name="Corre E."/>
            <person name="Da Silva C."/>
            <person name="Delage L."/>
            <person name="Delaroque N."/>
            <person name="Dittami S.M."/>
            <person name="Doulbeau S."/>
            <person name="Elias M."/>
            <person name="Farnham G."/>
            <person name="Gachon C.M."/>
            <person name="Gschloessl B."/>
            <person name="Heesch S."/>
            <person name="Jabbari K."/>
            <person name="Jubin C."/>
            <person name="Kawai H."/>
            <person name="Kimura K."/>
            <person name="Kloareg B."/>
            <person name="Kupper F.C."/>
            <person name="Lang D."/>
            <person name="Le Bail A."/>
            <person name="Leblanc C."/>
            <person name="Lerouge P."/>
            <person name="Lohr M."/>
            <person name="Lopez P.J."/>
            <person name="Martens C."/>
            <person name="Maumus F."/>
            <person name="Michel G."/>
            <person name="Miranda-Saavedra D."/>
            <person name="Morales J."/>
            <person name="Moreau H."/>
            <person name="Motomura T."/>
            <person name="Nagasato C."/>
            <person name="Napoli C.A."/>
            <person name="Nelson D.R."/>
            <person name="Nyvall-Collen P."/>
            <person name="Peters A.F."/>
            <person name="Pommier C."/>
            <person name="Potin P."/>
            <person name="Poulain J."/>
            <person name="Quesneville H."/>
            <person name="Read B."/>
            <person name="Rensing S.A."/>
            <person name="Ritter A."/>
            <person name="Rousvoal S."/>
            <person name="Samanta M."/>
            <person name="Samson G."/>
            <person name="Schroeder D.C."/>
            <person name="Segurens B."/>
            <person name="Strittmatter M."/>
            <person name="Tonon T."/>
            <person name="Tregear J.W."/>
            <person name="Valentin K."/>
            <person name="von Dassow P."/>
            <person name="Yamagishi T."/>
            <person name="Van de Peer Y."/>
            <person name="Wincker P."/>
        </authorList>
    </citation>
    <scope>NUCLEOTIDE SEQUENCE [LARGE SCALE GENOMIC DNA]</scope>
    <source>
        <strain evidence="10">Ec32 / CCAP1310/4</strain>
    </source>
</reference>
<dbReference type="InterPro" id="IPR031127">
    <property type="entry name" value="E3_UB_ligase_RBR"/>
</dbReference>
<dbReference type="STRING" id="2880.D7FP82"/>
<feature type="region of interest" description="Disordered" evidence="7">
    <location>
        <begin position="74"/>
        <end position="168"/>
    </location>
</feature>
<dbReference type="Pfam" id="PF17978">
    <property type="entry name" value="zf-RING_14"/>
    <property type="match status" value="1"/>
</dbReference>
<evidence type="ECO:0000313" key="10">
    <source>
        <dbReference type="Proteomes" id="UP000002630"/>
    </source>
</evidence>
<evidence type="ECO:0000256" key="4">
    <source>
        <dbReference type="ARBA" id="ARBA00022771"/>
    </source>
</evidence>
<feature type="compositionally biased region" description="Basic and acidic residues" evidence="7">
    <location>
        <begin position="34"/>
        <end position="45"/>
    </location>
</feature>
<feature type="region of interest" description="Disordered" evidence="7">
    <location>
        <begin position="445"/>
        <end position="486"/>
    </location>
</feature>
<dbReference type="InParanoid" id="D7FP82"/>
<feature type="region of interest" description="Disordered" evidence="7">
    <location>
        <begin position="34"/>
        <end position="60"/>
    </location>
</feature>
<dbReference type="OrthoDB" id="1431934at2759"/>
<organism evidence="9 10">
    <name type="scientific">Ectocarpus siliculosus</name>
    <name type="common">Brown alga</name>
    <name type="synonym">Conferva siliculosa</name>
    <dbReference type="NCBI Taxonomy" id="2880"/>
    <lineage>
        <taxon>Eukaryota</taxon>
        <taxon>Sar</taxon>
        <taxon>Stramenopiles</taxon>
        <taxon>Ochrophyta</taxon>
        <taxon>PX clade</taxon>
        <taxon>Phaeophyceae</taxon>
        <taxon>Ectocarpales</taxon>
        <taxon>Ectocarpaceae</taxon>
        <taxon>Ectocarpus</taxon>
    </lineage>
</organism>
<feature type="compositionally biased region" description="Gly residues" evidence="7">
    <location>
        <begin position="453"/>
        <end position="464"/>
    </location>
</feature>
<feature type="region of interest" description="Disordered" evidence="7">
    <location>
        <begin position="384"/>
        <end position="403"/>
    </location>
</feature>
<dbReference type="Proteomes" id="UP000002630">
    <property type="component" value="Unassembled WGS sequence"/>
</dbReference>
<evidence type="ECO:0000256" key="2">
    <source>
        <dbReference type="ARBA" id="ARBA00022723"/>
    </source>
</evidence>
<name>D7FP82_ECTSI</name>
<evidence type="ECO:0000256" key="6">
    <source>
        <dbReference type="ARBA" id="ARBA00022833"/>
    </source>
</evidence>
<dbReference type="Gene3D" id="1.20.120.1750">
    <property type="match status" value="1"/>
</dbReference>
<keyword evidence="3" id="KW-0677">Repeat</keyword>
<dbReference type="InterPro" id="IPR044066">
    <property type="entry name" value="TRIAD_supradom"/>
</dbReference>
<dbReference type="Pfam" id="PF22191">
    <property type="entry name" value="IBR_1"/>
    <property type="match status" value="1"/>
</dbReference>
<dbReference type="EMBL" id="FN649760">
    <property type="protein sequence ID" value="CBJ30343.1"/>
    <property type="molecule type" value="Genomic_DNA"/>
</dbReference>
<proteinExistence type="predicted"/>
<dbReference type="SUPFAM" id="SSF57850">
    <property type="entry name" value="RING/U-box"/>
    <property type="match status" value="1"/>
</dbReference>
<dbReference type="GO" id="GO:0008270">
    <property type="term" value="F:zinc ion binding"/>
    <property type="evidence" value="ECO:0007669"/>
    <property type="project" value="UniProtKB-KW"/>
</dbReference>
<dbReference type="PROSITE" id="PS51873">
    <property type="entry name" value="TRIAD"/>
    <property type="match status" value="1"/>
</dbReference>